<keyword evidence="2" id="KW-0732">Signal</keyword>
<comment type="caution">
    <text evidence="3">The sequence shown here is derived from an EMBL/GenBank/DDBJ whole genome shotgun (WGS) entry which is preliminary data.</text>
</comment>
<gene>
    <name evidence="3" type="ORF">GPAL_3745</name>
</gene>
<accession>K7A516</accession>
<sequence length="151" mass="17076">MKFNTCACMLTGIIVITPVLHAKTTTDKTSIEEVKQETQDLIHTLKGYTADRKEEAIKKTKAALDDLDKRIDALETSSDDNWDKMNEAARKNARTSLKSLRRQRIVVAEWYGRLKSSSNDAWGEMKTGFSGAYSALNVAWEKAKKEFEAEQ</sequence>
<reference evidence="4" key="1">
    <citation type="journal article" date="2014" name="Environ. Microbiol.">
        <title>Comparative genomics of the marine bacterial genus Glaciecola reveals the high degree of genomic diversity and genomic characteristic for cold adaptation.</title>
        <authorList>
            <person name="Qin Q.L."/>
            <person name="Xie B.B."/>
            <person name="Yu Y."/>
            <person name="Shu Y.L."/>
            <person name="Rong J.C."/>
            <person name="Zhang Y.J."/>
            <person name="Zhao D.L."/>
            <person name="Chen X.L."/>
            <person name="Zhang X.Y."/>
            <person name="Chen B."/>
            <person name="Zhou B.C."/>
            <person name="Zhang Y.Z."/>
        </authorList>
    </citation>
    <scope>NUCLEOTIDE SEQUENCE [LARGE SCALE GENOMIC DNA]</scope>
    <source>
        <strain evidence="4">ACAM 615</strain>
    </source>
</reference>
<keyword evidence="1" id="KW-0175">Coiled coil</keyword>
<dbReference type="RefSeq" id="WP_006014929.1">
    <property type="nucleotide sequence ID" value="NZ_AUAV01000025.1"/>
</dbReference>
<proteinExistence type="predicted"/>
<dbReference type="STRING" id="1121922.GCA_000428905_03747"/>
<dbReference type="Proteomes" id="UP000006251">
    <property type="component" value="Unassembled WGS sequence"/>
</dbReference>
<organism evidence="3 4">
    <name type="scientific">Brumicola pallidula DSM 14239 = ACAM 615</name>
    <dbReference type="NCBI Taxonomy" id="1121922"/>
    <lineage>
        <taxon>Bacteria</taxon>
        <taxon>Pseudomonadati</taxon>
        <taxon>Pseudomonadota</taxon>
        <taxon>Gammaproteobacteria</taxon>
        <taxon>Alteromonadales</taxon>
        <taxon>Alteromonadaceae</taxon>
        <taxon>Brumicola</taxon>
    </lineage>
</organism>
<feature type="chain" id="PRO_5003898806" evidence="2">
    <location>
        <begin position="23"/>
        <end position="151"/>
    </location>
</feature>
<feature type="signal peptide" evidence="2">
    <location>
        <begin position="1"/>
        <end position="22"/>
    </location>
</feature>
<evidence type="ECO:0000256" key="1">
    <source>
        <dbReference type="SAM" id="Coils"/>
    </source>
</evidence>
<dbReference type="EMBL" id="BAEQ01000064">
    <property type="protein sequence ID" value="GAC30585.1"/>
    <property type="molecule type" value="Genomic_DNA"/>
</dbReference>
<keyword evidence="4" id="KW-1185">Reference proteome</keyword>
<dbReference type="Gene3D" id="1.20.1440.210">
    <property type="match status" value="1"/>
</dbReference>
<feature type="coiled-coil region" evidence="1">
    <location>
        <begin position="50"/>
        <end position="77"/>
    </location>
</feature>
<protein>
    <submittedName>
        <fullName evidence="3">Uncharacterized protein</fullName>
    </submittedName>
</protein>
<dbReference type="AlphaFoldDB" id="K7A516"/>
<evidence type="ECO:0000256" key="2">
    <source>
        <dbReference type="SAM" id="SignalP"/>
    </source>
</evidence>
<evidence type="ECO:0000313" key="3">
    <source>
        <dbReference type="EMBL" id="GAC30585.1"/>
    </source>
</evidence>
<evidence type="ECO:0000313" key="4">
    <source>
        <dbReference type="Proteomes" id="UP000006251"/>
    </source>
</evidence>
<dbReference type="OrthoDB" id="7865349at2"/>
<name>K7A516_9ALTE</name>